<accession>A0ACC1MXS7</accession>
<comment type="caution">
    <text evidence="1">The sequence shown here is derived from an EMBL/GenBank/DDBJ whole genome shotgun (WGS) entry which is preliminary data.</text>
</comment>
<sequence>MEQATFTFTSSPLDCLYFLLKKQAAERPTNASRHPAMPTIRPPPSRRALRFACLLGALSLTTGRGWRALGVYDDGVSADGTARRPPRRSLPLRSAAALQLGVHGPFADVVP</sequence>
<gene>
    <name evidence="1" type="ORF">NUW54_g12504</name>
</gene>
<reference evidence="1" key="1">
    <citation type="submission" date="2022-08" db="EMBL/GenBank/DDBJ databases">
        <title>Genome Sequence of Pycnoporus sanguineus.</title>
        <authorList>
            <person name="Buettner E."/>
        </authorList>
    </citation>
    <scope>NUCLEOTIDE SEQUENCE</scope>
    <source>
        <strain evidence="1">CG-C14</strain>
    </source>
</reference>
<protein>
    <submittedName>
        <fullName evidence="1">Uncharacterized protein</fullName>
    </submittedName>
</protein>
<organism evidence="1 2">
    <name type="scientific">Trametes sanguinea</name>
    <dbReference type="NCBI Taxonomy" id="158606"/>
    <lineage>
        <taxon>Eukaryota</taxon>
        <taxon>Fungi</taxon>
        <taxon>Dikarya</taxon>
        <taxon>Basidiomycota</taxon>
        <taxon>Agaricomycotina</taxon>
        <taxon>Agaricomycetes</taxon>
        <taxon>Polyporales</taxon>
        <taxon>Polyporaceae</taxon>
        <taxon>Trametes</taxon>
    </lineage>
</organism>
<evidence type="ECO:0000313" key="2">
    <source>
        <dbReference type="Proteomes" id="UP001144978"/>
    </source>
</evidence>
<dbReference type="EMBL" id="JANSHE010005350">
    <property type="protein sequence ID" value="KAJ2971449.1"/>
    <property type="molecule type" value="Genomic_DNA"/>
</dbReference>
<keyword evidence="2" id="KW-1185">Reference proteome</keyword>
<dbReference type="Proteomes" id="UP001144978">
    <property type="component" value="Unassembled WGS sequence"/>
</dbReference>
<name>A0ACC1MXS7_9APHY</name>
<evidence type="ECO:0000313" key="1">
    <source>
        <dbReference type="EMBL" id="KAJ2971449.1"/>
    </source>
</evidence>
<proteinExistence type="predicted"/>